<dbReference type="Proteomes" id="UP001297581">
    <property type="component" value="Unassembled WGS sequence"/>
</dbReference>
<feature type="signal peptide" evidence="1">
    <location>
        <begin position="1"/>
        <end position="22"/>
    </location>
</feature>
<dbReference type="Pfam" id="PF09829">
    <property type="entry name" value="DUF2057"/>
    <property type="match status" value="1"/>
</dbReference>
<name>A0AAJ1BI77_9GAMM</name>
<dbReference type="InterPro" id="IPR018635">
    <property type="entry name" value="UPF0319"/>
</dbReference>
<keyword evidence="1" id="KW-0732">Signal</keyword>
<reference evidence="2 3" key="1">
    <citation type="submission" date="2022-02" db="EMBL/GenBank/DDBJ databases">
        <title>The genome sequence of Shewanella sp. 3B26.</title>
        <authorList>
            <person name="Du J."/>
        </authorList>
    </citation>
    <scope>NUCLEOTIDE SEQUENCE [LARGE SCALE GENOMIC DNA]</scope>
    <source>
        <strain evidence="2 3">3B26</strain>
    </source>
</reference>
<protein>
    <submittedName>
        <fullName evidence="2">DUF2057 domain-containing protein</fullName>
    </submittedName>
</protein>
<dbReference type="AlphaFoldDB" id="A0AAJ1BI77"/>
<organism evidence="2 3">
    <name type="scientific">Shewanella zhuhaiensis</name>
    <dbReference type="NCBI Taxonomy" id="2919576"/>
    <lineage>
        <taxon>Bacteria</taxon>
        <taxon>Pseudomonadati</taxon>
        <taxon>Pseudomonadota</taxon>
        <taxon>Gammaproteobacteria</taxon>
        <taxon>Alteromonadales</taxon>
        <taxon>Shewanellaceae</taxon>
        <taxon>Shewanella</taxon>
    </lineage>
</organism>
<evidence type="ECO:0000256" key="1">
    <source>
        <dbReference type="SAM" id="SignalP"/>
    </source>
</evidence>
<sequence>MKTFIKSFVITAGLLLSSLASAATINLPEQLGLQAVNGERDITKPLMLPKGDHLLELRFAEMYASNADDSGQWLRSGPLYLPLSVGDEQLLTLTLPKLYSYDEARRFLKAPKATLSRDGKSDGQVILLDHAAMMAKMAAAH</sequence>
<evidence type="ECO:0000313" key="3">
    <source>
        <dbReference type="Proteomes" id="UP001297581"/>
    </source>
</evidence>
<keyword evidence="3" id="KW-1185">Reference proteome</keyword>
<proteinExistence type="predicted"/>
<dbReference type="EMBL" id="JAKUDL010000004">
    <property type="protein sequence ID" value="MCH4295195.1"/>
    <property type="molecule type" value="Genomic_DNA"/>
</dbReference>
<accession>A0AAJ1BI77</accession>
<feature type="chain" id="PRO_5042585045" evidence="1">
    <location>
        <begin position="23"/>
        <end position="141"/>
    </location>
</feature>
<dbReference type="RefSeq" id="WP_240591443.1">
    <property type="nucleotide sequence ID" value="NZ_JAKUDL010000004.1"/>
</dbReference>
<evidence type="ECO:0000313" key="2">
    <source>
        <dbReference type="EMBL" id="MCH4295195.1"/>
    </source>
</evidence>
<comment type="caution">
    <text evidence="2">The sequence shown here is derived from an EMBL/GenBank/DDBJ whole genome shotgun (WGS) entry which is preliminary data.</text>
</comment>
<gene>
    <name evidence="2" type="ORF">MJ923_12870</name>
</gene>